<reference evidence="5 6" key="1">
    <citation type="submission" date="2014-10" db="EMBL/GenBank/DDBJ databases">
        <title>Draft genome sequence of Novosphingobium subterraneum DSM 12447.</title>
        <authorList>
            <person name="Gan H.M."/>
            <person name="Gan H.Y."/>
            <person name="Savka M.A."/>
        </authorList>
    </citation>
    <scope>NUCLEOTIDE SEQUENCE [LARGE SCALE GENOMIC DNA]</scope>
    <source>
        <strain evidence="5 6">DSM 12447</strain>
    </source>
</reference>
<dbReference type="PANTHER" id="PTHR43300:SF11">
    <property type="entry name" value="ACETYLTRANSFERASE RV3034C-RELATED"/>
    <property type="match status" value="1"/>
</dbReference>
<organism evidence="5 6">
    <name type="scientific">Novosphingobium subterraneum</name>
    <dbReference type="NCBI Taxonomy" id="48936"/>
    <lineage>
        <taxon>Bacteria</taxon>
        <taxon>Pseudomonadati</taxon>
        <taxon>Pseudomonadota</taxon>
        <taxon>Alphaproteobacteria</taxon>
        <taxon>Sphingomonadales</taxon>
        <taxon>Sphingomonadaceae</taxon>
        <taxon>Novosphingobium</taxon>
    </lineage>
</organism>
<keyword evidence="2 5" id="KW-0808">Transferase</keyword>
<comment type="caution">
    <text evidence="5">The sequence shown here is derived from an EMBL/GenBank/DDBJ whole genome shotgun (WGS) entry which is preliminary data.</text>
</comment>
<dbReference type="STRING" id="48936.NJ75_04487"/>
<accession>A0A0B8ZXC7</accession>
<dbReference type="SUPFAM" id="SSF51161">
    <property type="entry name" value="Trimeric LpxA-like enzymes"/>
    <property type="match status" value="1"/>
</dbReference>
<protein>
    <submittedName>
        <fullName evidence="5">Hexapeptide repeat-containing transferase</fullName>
    </submittedName>
</protein>
<sequence length="153" mass="16399">MSVWSLNRLRKVRYLVTGLRRRWLTLRHGVVMDKSVSLSLSATMISGARGSIVVAEGSLIAFKTLLITKTISGDVRPIRIGKNCFIGGSSTILPGVTIGDGSIVGAGATVFDDVPAGCAVGGNPARILRSDLKLGRFGRLPYADENTRKLYRP</sequence>
<keyword evidence="3" id="KW-0677">Repeat</keyword>
<evidence type="ECO:0000256" key="2">
    <source>
        <dbReference type="ARBA" id="ARBA00022679"/>
    </source>
</evidence>
<dbReference type="Pfam" id="PF14602">
    <property type="entry name" value="Hexapep_2"/>
    <property type="match status" value="1"/>
</dbReference>
<dbReference type="RefSeq" id="WP_039338368.1">
    <property type="nucleotide sequence ID" value="NZ_JRVC01000034.1"/>
</dbReference>
<dbReference type="AlphaFoldDB" id="A0A0B8ZXC7"/>
<evidence type="ECO:0000256" key="4">
    <source>
        <dbReference type="ARBA" id="ARBA00023315"/>
    </source>
</evidence>
<keyword evidence="4" id="KW-0012">Acyltransferase</keyword>
<dbReference type="InterPro" id="IPR001451">
    <property type="entry name" value="Hexapep"/>
</dbReference>
<evidence type="ECO:0000256" key="1">
    <source>
        <dbReference type="ARBA" id="ARBA00007274"/>
    </source>
</evidence>
<dbReference type="InterPro" id="IPR011004">
    <property type="entry name" value="Trimer_LpxA-like_sf"/>
</dbReference>
<dbReference type="InterPro" id="IPR018357">
    <property type="entry name" value="Hexapep_transf_CS"/>
</dbReference>
<keyword evidence="6" id="KW-1185">Reference proteome</keyword>
<gene>
    <name evidence="5" type="ORF">NJ75_04487</name>
</gene>
<evidence type="ECO:0000256" key="3">
    <source>
        <dbReference type="ARBA" id="ARBA00022737"/>
    </source>
</evidence>
<dbReference type="EMBL" id="JRVC01000034">
    <property type="protein sequence ID" value="KHS41767.1"/>
    <property type="molecule type" value="Genomic_DNA"/>
</dbReference>
<comment type="similarity">
    <text evidence="1">Belongs to the transferase hexapeptide repeat family.</text>
</comment>
<dbReference type="Proteomes" id="UP000031338">
    <property type="component" value="Unassembled WGS sequence"/>
</dbReference>
<dbReference type="InterPro" id="IPR050179">
    <property type="entry name" value="Trans_hexapeptide_repeat"/>
</dbReference>
<evidence type="ECO:0000313" key="6">
    <source>
        <dbReference type="Proteomes" id="UP000031338"/>
    </source>
</evidence>
<evidence type="ECO:0000313" key="5">
    <source>
        <dbReference type="EMBL" id="KHS41767.1"/>
    </source>
</evidence>
<dbReference type="GO" id="GO:0016746">
    <property type="term" value="F:acyltransferase activity"/>
    <property type="evidence" value="ECO:0007669"/>
    <property type="project" value="UniProtKB-KW"/>
</dbReference>
<dbReference type="PROSITE" id="PS00101">
    <property type="entry name" value="HEXAPEP_TRANSFERASES"/>
    <property type="match status" value="1"/>
</dbReference>
<dbReference type="Gene3D" id="2.160.10.10">
    <property type="entry name" value="Hexapeptide repeat proteins"/>
    <property type="match status" value="1"/>
</dbReference>
<name>A0A0B8ZXC7_9SPHN</name>
<proteinExistence type="inferred from homology"/>
<dbReference type="PANTHER" id="PTHR43300">
    <property type="entry name" value="ACETYLTRANSFERASE"/>
    <property type="match status" value="1"/>
</dbReference>